<accession>W2FT25</accession>
<keyword evidence="1" id="KW-1133">Transmembrane helix</keyword>
<dbReference type="Proteomes" id="UP000053236">
    <property type="component" value="Unassembled WGS sequence"/>
</dbReference>
<evidence type="ECO:0000313" key="2">
    <source>
        <dbReference type="EMBL" id="ETK73907.1"/>
    </source>
</evidence>
<feature type="transmembrane region" description="Helical" evidence="1">
    <location>
        <begin position="35"/>
        <end position="59"/>
    </location>
</feature>
<gene>
    <name evidence="2" type="ORF">L915_19208</name>
</gene>
<dbReference type="AlphaFoldDB" id="W2FT25"/>
<proteinExistence type="predicted"/>
<reference evidence="2" key="1">
    <citation type="submission" date="2013-11" db="EMBL/GenBank/DDBJ databases">
        <title>The Genome Sequence of Phytophthora parasitica CJ02B3.</title>
        <authorList>
            <consortium name="The Broad Institute Genomics Platform"/>
            <person name="Russ C."/>
            <person name="Tyler B."/>
            <person name="Panabieres F."/>
            <person name="Shan W."/>
            <person name="Tripathy S."/>
            <person name="Grunwald N."/>
            <person name="Machado M."/>
            <person name="Johnson C.S."/>
            <person name="Arredondo F."/>
            <person name="Hong C."/>
            <person name="Coffey M."/>
            <person name="Young S.K."/>
            <person name="Zeng Q."/>
            <person name="Gargeya S."/>
            <person name="Fitzgerald M."/>
            <person name="Abouelleil A."/>
            <person name="Alvarado L."/>
            <person name="Chapman S.B."/>
            <person name="Gainer-Dewar J."/>
            <person name="Goldberg J."/>
            <person name="Griggs A."/>
            <person name="Gujja S."/>
            <person name="Hansen M."/>
            <person name="Howarth C."/>
            <person name="Imamovic A."/>
            <person name="Ireland A."/>
            <person name="Larimer J."/>
            <person name="McCowan C."/>
            <person name="Murphy C."/>
            <person name="Pearson M."/>
            <person name="Poon T.W."/>
            <person name="Priest M."/>
            <person name="Roberts A."/>
            <person name="Saif S."/>
            <person name="Shea T."/>
            <person name="Sykes S."/>
            <person name="Wortman J."/>
            <person name="Nusbaum C."/>
            <person name="Birren B."/>
        </authorList>
    </citation>
    <scope>NUCLEOTIDE SEQUENCE [LARGE SCALE GENOMIC DNA]</scope>
    <source>
        <strain evidence="2">CJ02B3</strain>
    </source>
</reference>
<dbReference type="EMBL" id="KI689169">
    <property type="protein sequence ID" value="ETK73907.1"/>
    <property type="molecule type" value="Genomic_DNA"/>
</dbReference>
<sequence length="116" mass="12903">MWPGWSGWLELSSRIGAGHASTICDERRRLRGFRLAFLGTGLCYASGQLVVVLGSELVLSRRYDDQRTASSTRCYGVLHTSITHAEIPAKRMHHHCLCVFASCLTHGGIFGWNVLQ</sequence>
<keyword evidence="1" id="KW-0812">Transmembrane</keyword>
<name>W2FT25_PHYNI</name>
<evidence type="ECO:0000256" key="1">
    <source>
        <dbReference type="SAM" id="Phobius"/>
    </source>
</evidence>
<protein>
    <submittedName>
        <fullName evidence="2">Uncharacterized protein</fullName>
    </submittedName>
</protein>
<dbReference type="VEuPathDB" id="FungiDB:PPTG_17320"/>
<organism evidence="2">
    <name type="scientific">Phytophthora nicotianae</name>
    <name type="common">Potato buckeye rot agent</name>
    <name type="synonym">Phytophthora parasitica</name>
    <dbReference type="NCBI Taxonomy" id="4792"/>
    <lineage>
        <taxon>Eukaryota</taxon>
        <taxon>Sar</taxon>
        <taxon>Stramenopiles</taxon>
        <taxon>Oomycota</taxon>
        <taxon>Peronosporomycetes</taxon>
        <taxon>Peronosporales</taxon>
        <taxon>Peronosporaceae</taxon>
        <taxon>Phytophthora</taxon>
    </lineage>
</organism>
<keyword evidence="1" id="KW-0472">Membrane</keyword>